<feature type="region of interest" description="Disordered" evidence="1">
    <location>
        <begin position="35"/>
        <end position="91"/>
    </location>
</feature>
<evidence type="ECO:0000313" key="3">
    <source>
        <dbReference type="Proteomes" id="UP000299102"/>
    </source>
</evidence>
<dbReference type="EMBL" id="BGZK01001187">
    <property type="protein sequence ID" value="GBP73802.1"/>
    <property type="molecule type" value="Genomic_DNA"/>
</dbReference>
<comment type="caution">
    <text evidence="2">The sequence shown here is derived from an EMBL/GenBank/DDBJ whole genome shotgun (WGS) entry which is preliminary data.</text>
</comment>
<organism evidence="2 3">
    <name type="scientific">Eumeta variegata</name>
    <name type="common">Bagworm moth</name>
    <name type="synonym">Eumeta japonica</name>
    <dbReference type="NCBI Taxonomy" id="151549"/>
    <lineage>
        <taxon>Eukaryota</taxon>
        <taxon>Metazoa</taxon>
        <taxon>Ecdysozoa</taxon>
        <taxon>Arthropoda</taxon>
        <taxon>Hexapoda</taxon>
        <taxon>Insecta</taxon>
        <taxon>Pterygota</taxon>
        <taxon>Neoptera</taxon>
        <taxon>Endopterygota</taxon>
        <taxon>Lepidoptera</taxon>
        <taxon>Glossata</taxon>
        <taxon>Ditrysia</taxon>
        <taxon>Tineoidea</taxon>
        <taxon>Psychidae</taxon>
        <taxon>Oiketicinae</taxon>
        <taxon>Eumeta</taxon>
    </lineage>
</organism>
<proteinExistence type="predicted"/>
<evidence type="ECO:0000256" key="1">
    <source>
        <dbReference type="SAM" id="MobiDB-lite"/>
    </source>
</evidence>
<evidence type="ECO:0000313" key="2">
    <source>
        <dbReference type="EMBL" id="GBP73802.1"/>
    </source>
</evidence>
<name>A0A4C1YG82_EUMVA</name>
<gene>
    <name evidence="2" type="ORF">EVAR_54854_1</name>
</gene>
<reference evidence="2 3" key="1">
    <citation type="journal article" date="2019" name="Commun. Biol.">
        <title>The bagworm genome reveals a unique fibroin gene that provides high tensile strength.</title>
        <authorList>
            <person name="Kono N."/>
            <person name="Nakamura H."/>
            <person name="Ohtoshi R."/>
            <person name="Tomita M."/>
            <person name="Numata K."/>
            <person name="Arakawa K."/>
        </authorList>
    </citation>
    <scope>NUCLEOTIDE SEQUENCE [LARGE SCALE GENOMIC DNA]</scope>
</reference>
<dbReference type="Proteomes" id="UP000299102">
    <property type="component" value="Unassembled WGS sequence"/>
</dbReference>
<protein>
    <submittedName>
        <fullName evidence="2">Uncharacterized protein</fullName>
    </submittedName>
</protein>
<keyword evidence="3" id="KW-1185">Reference proteome</keyword>
<sequence length="91" mass="10397">MTYAGPSWLFTYLNFLQSEAEEILMVFVINQRRAVTSPRRRRRSTTPGDTGMSEDRCSPRDFSTGGRRRRPRAGVGEELRTKVAVGQVDEM</sequence>
<accession>A0A4C1YG82</accession>
<dbReference type="AlphaFoldDB" id="A0A4C1YG82"/>